<sequence length="570" mass="60774">MLGMLNLRRPTPEMIRQASSTIEQLKQDVSKERTFRPEHVRHLSDAEKGVFPGQFEFLCNVIRDISRFYQFYLAATSDLPLIRGIINMLDMCDKQRQLVQSANPVYVLDIGTLQRLTKTALEVKSKIFAAVQQLRAMEQNQARAALPQQGEGGLAHPPPIQQSQSPANIAPSPAPIPPRPPTVQPQPPHLPQQNLRPPPARTPQMAPARPSSVVHSRTKAPTGTSPNAQDTVPSPSASTPLPNGATPSHVQTSPQTPKSPKGKGQAKSRQKARRQSKVVQPNANAGPATSAPPSTAPSATVAPTSTPAAEPAPSPAQVAPSPAESSLKRLREDEPTDQAGSALPSRAAADETPSKRIKTDWENVPDAEPSKRQAEAESIKTPGQAAQFYNDMTQILELSNDTALPPELHDTLAQLVKTVGHGLEVPDATGSSSVGLPSGGTSSPKVADGDDSFFSFLDFTAFQQDDEKADTPELVPTSSTNPSPESGTGSETEHPPAPATSGSVGDRTKIVDSSESEPKTDLFDMGSDSLRLGIWGEIDGGESGYFNSSDMWKWDSIPPSSGDNSWAIST</sequence>
<feature type="region of interest" description="Disordered" evidence="1">
    <location>
        <begin position="465"/>
        <end position="526"/>
    </location>
</feature>
<feature type="region of interest" description="Disordered" evidence="1">
    <location>
        <begin position="423"/>
        <end position="448"/>
    </location>
</feature>
<comment type="caution">
    <text evidence="2">The sequence shown here is derived from an EMBL/GenBank/DDBJ whole genome shotgun (WGS) entry which is preliminary data.</text>
</comment>
<organism evidence="2 3">
    <name type="scientific">Sanghuangporus baumii</name>
    <name type="common">Phellinus baumii</name>
    <dbReference type="NCBI Taxonomy" id="108892"/>
    <lineage>
        <taxon>Eukaryota</taxon>
        <taxon>Fungi</taxon>
        <taxon>Dikarya</taxon>
        <taxon>Basidiomycota</taxon>
        <taxon>Agaricomycotina</taxon>
        <taxon>Agaricomycetes</taxon>
        <taxon>Hymenochaetales</taxon>
        <taxon>Hymenochaetaceae</taxon>
        <taxon>Sanghuangporus</taxon>
    </lineage>
</organism>
<feature type="compositionally biased region" description="Low complexity" evidence="1">
    <location>
        <begin position="287"/>
        <end position="325"/>
    </location>
</feature>
<feature type="compositionally biased region" description="Basic and acidic residues" evidence="1">
    <location>
        <begin position="368"/>
        <end position="378"/>
    </location>
</feature>
<feature type="compositionally biased region" description="Pro residues" evidence="1">
    <location>
        <begin position="172"/>
        <end position="201"/>
    </location>
</feature>
<proteinExistence type="predicted"/>
<name>A0A9Q5HSR9_SANBA</name>
<feature type="compositionally biased region" description="Polar residues" evidence="1">
    <location>
        <begin position="429"/>
        <end position="444"/>
    </location>
</feature>
<evidence type="ECO:0000313" key="2">
    <source>
        <dbReference type="EMBL" id="OCB85318.1"/>
    </source>
</evidence>
<dbReference type="EMBL" id="LNZH02000210">
    <property type="protein sequence ID" value="OCB85318.1"/>
    <property type="molecule type" value="Genomic_DNA"/>
</dbReference>
<feature type="compositionally biased region" description="Polar residues" evidence="1">
    <location>
        <begin position="476"/>
        <end position="490"/>
    </location>
</feature>
<evidence type="ECO:0000256" key="1">
    <source>
        <dbReference type="SAM" id="MobiDB-lite"/>
    </source>
</evidence>
<reference evidence="2" key="1">
    <citation type="submission" date="2016-06" db="EMBL/GenBank/DDBJ databases">
        <title>Draft Genome sequence of the fungus Inonotus baumii.</title>
        <authorList>
            <person name="Zhu H."/>
            <person name="Lin W."/>
        </authorList>
    </citation>
    <scope>NUCLEOTIDE SEQUENCE</scope>
    <source>
        <strain evidence="2">821</strain>
    </source>
</reference>
<feature type="compositionally biased region" description="Polar residues" evidence="1">
    <location>
        <begin position="213"/>
        <end position="258"/>
    </location>
</feature>
<accession>A0A9Q5HSR9</accession>
<dbReference type="AlphaFoldDB" id="A0A9Q5HSR9"/>
<keyword evidence="3" id="KW-1185">Reference proteome</keyword>
<evidence type="ECO:0000313" key="3">
    <source>
        <dbReference type="Proteomes" id="UP000757232"/>
    </source>
</evidence>
<feature type="region of interest" description="Disordered" evidence="1">
    <location>
        <begin position="142"/>
        <end position="383"/>
    </location>
</feature>
<protein>
    <submittedName>
        <fullName evidence="2">Uncharacterized protein</fullName>
    </submittedName>
</protein>
<feature type="compositionally biased region" description="Basic residues" evidence="1">
    <location>
        <begin position="260"/>
        <end position="276"/>
    </location>
</feature>
<dbReference type="OrthoDB" id="1938591at2759"/>
<feature type="compositionally biased region" description="Low complexity" evidence="1">
    <location>
        <begin position="161"/>
        <end position="171"/>
    </location>
</feature>
<feature type="compositionally biased region" description="Basic and acidic residues" evidence="1">
    <location>
        <begin position="506"/>
        <end position="522"/>
    </location>
</feature>
<gene>
    <name evidence="2" type="ORF">A7U60_g7623</name>
</gene>
<dbReference type="Proteomes" id="UP000757232">
    <property type="component" value="Unassembled WGS sequence"/>
</dbReference>
<feature type="compositionally biased region" description="Basic and acidic residues" evidence="1">
    <location>
        <begin position="348"/>
        <end position="361"/>
    </location>
</feature>